<name>A0A0L8GA94_OCTBM</name>
<dbReference type="AlphaFoldDB" id="A0A0L8GA94"/>
<dbReference type="EMBL" id="KQ422913">
    <property type="protein sequence ID" value="KOF73947.1"/>
    <property type="molecule type" value="Genomic_DNA"/>
</dbReference>
<accession>A0A0L8GA94</accession>
<gene>
    <name evidence="1" type="ORF">OCBIM_22037064mg</name>
</gene>
<sequence>MSTYVRAPSHPCPHAHTSGLIAKSKCINIFYTYPTKSPSSLYLLAADTVLVAGGGGVSEDNILSLPSTMLW</sequence>
<proteinExistence type="predicted"/>
<protein>
    <submittedName>
        <fullName evidence="1">Uncharacterized protein</fullName>
    </submittedName>
</protein>
<reference evidence="1" key="1">
    <citation type="submission" date="2015-07" db="EMBL/GenBank/DDBJ databases">
        <title>MeaNS - Measles Nucleotide Surveillance Program.</title>
        <authorList>
            <person name="Tran T."/>
            <person name="Druce J."/>
        </authorList>
    </citation>
    <scope>NUCLEOTIDE SEQUENCE</scope>
    <source>
        <strain evidence="1">UCB-OBI-ISO-001</strain>
        <tissue evidence="1">Gonad</tissue>
    </source>
</reference>
<organism evidence="1">
    <name type="scientific">Octopus bimaculoides</name>
    <name type="common">California two-spotted octopus</name>
    <dbReference type="NCBI Taxonomy" id="37653"/>
    <lineage>
        <taxon>Eukaryota</taxon>
        <taxon>Metazoa</taxon>
        <taxon>Spiralia</taxon>
        <taxon>Lophotrochozoa</taxon>
        <taxon>Mollusca</taxon>
        <taxon>Cephalopoda</taxon>
        <taxon>Coleoidea</taxon>
        <taxon>Octopodiformes</taxon>
        <taxon>Octopoda</taxon>
        <taxon>Incirrata</taxon>
        <taxon>Octopodidae</taxon>
        <taxon>Octopus</taxon>
    </lineage>
</organism>
<evidence type="ECO:0000313" key="1">
    <source>
        <dbReference type="EMBL" id="KOF73947.1"/>
    </source>
</evidence>